<dbReference type="Gene3D" id="2.60.120.200">
    <property type="match status" value="1"/>
</dbReference>
<evidence type="ECO:0000313" key="3">
    <source>
        <dbReference type="Proteomes" id="UP000450000"/>
    </source>
</evidence>
<dbReference type="AlphaFoldDB" id="A0A6N7KYX2"/>
<dbReference type="PROSITE" id="PS51762">
    <property type="entry name" value="GH16_2"/>
    <property type="match status" value="1"/>
</dbReference>
<protein>
    <submittedName>
        <fullName evidence="2">Beta-glucanase</fullName>
    </submittedName>
</protein>
<gene>
    <name evidence="2" type="ORF">F7Q99_25670</name>
</gene>
<dbReference type="GO" id="GO:0004553">
    <property type="term" value="F:hydrolase activity, hydrolyzing O-glycosyl compounds"/>
    <property type="evidence" value="ECO:0007669"/>
    <property type="project" value="InterPro"/>
</dbReference>
<dbReference type="OrthoDB" id="9809583at2"/>
<name>A0A6N7KYX2_9ACTN</name>
<dbReference type="Proteomes" id="UP000450000">
    <property type="component" value="Unassembled WGS sequence"/>
</dbReference>
<dbReference type="InterPro" id="IPR013320">
    <property type="entry name" value="ConA-like_dom_sf"/>
</dbReference>
<sequence length="213" mass="23191">MMFGPRWIGDRTSAYEFGNTNPNDDKLDLLSTSAVGVANGSVTFTATPSSTTLPNGKQAWTTGLLTTEGSQEGFQVRTGDYIESRVLLPTGIGAWPALWSWKTGDTEIDKFEFHPDNPNLLELSNRINLASSYYTNSSAVCTNCWVKIGVVYGAGSVDWYVNDVKVFSDGKGVGSSFSSYLILNLSIVSGVYHPAPQNSNPITFSADYVRVFR</sequence>
<feature type="domain" description="GH16" evidence="1">
    <location>
        <begin position="14"/>
        <end position="213"/>
    </location>
</feature>
<dbReference type="GO" id="GO:0005975">
    <property type="term" value="P:carbohydrate metabolic process"/>
    <property type="evidence" value="ECO:0007669"/>
    <property type="project" value="InterPro"/>
</dbReference>
<dbReference type="EMBL" id="WBOF01000001">
    <property type="protein sequence ID" value="MQS15567.1"/>
    <property type="molecule type" value="Genomic_DNA"/>
</dbReference>
<dbReference type="SUPFAM" id="SSF49899">
    <property type="entry name" value="Concanavalin A-like lectins/glucanases"/>
    <property type="match status" value="1"/>
</dbReference>
<reference evidence="2 3" key="1">
    <citation type="submission" date="2019-09" db="EMBL/GenBank/DDBJ databases">
        <title>Genome Sequences of Streptomyces kaniharaensis ATCC 21070.</title>
        <authorList>
            <person name="Zhu W."/>
            <person name="De Crecy-Lagard V."/>
            <person name="Richards N.G."/>
        </authorList>
    </citation>
    <scope>NUCLEOTIDE SEQUENCE [LARGE SCALE GENOMIC DNA]</scope>
    <source>
        <strain evidence="2 3">SF-557</strain>
    </source>
</reference>
<evidence type="ECO:0000313" key="2">
    <source>
        <dbReference type="EMBL" id="MQS15567.1"/>
    </source>
</evidence>
<dbReference type="InterPro" id="IPR000757">
    <property type="entry name" value="Beta-glucanase-like"/>
</dbReference>
<keyword evidence="3" id="KW-1185">Reference proteome</keyword>
<comment type="caution">
    <text evidence="2">The sequence shown here is derived from an EMBL/GenBank/DDBJ whole genome shotgun (WGS) entry which is preliminary data.</text>
</comment>
<organism evidence="2 3">
    <name type="scientific">Streptomyces kaniharaensis</name>
    <dbReference type="NCBI Taxonomy" id="212423"/>
    <lineage>
        <taxon>Bacteria</taxon>
        <taxon>Bacillati</taxon>
        <taxon>Actinomycetota</taxon>
        <taxon>Actinomycetes</taxon>
        <taxon>Kitasatosporales</taxon>
        <taxon>Streptomycetaceae</taxon>
        <taxon>Streptomyces</taxon>
    </lineage>
</organism>
<evidence type="ECO:0000259" key="1">
    <source>
        <dbReference type="PROSITE" id="PS51762"/>
    </source>
</evidence>
<accession>A0A6N7KYX2</accession>
<proteinExistence type="predicted"/>